<protein>
    <submittedName>
        <fullName evidence="1">Uncharacterized protein</fullName>
    </submittedName>
</protein>
<dbReference type="AlphaFoldDB" id="A0A182JIU7"/>
<reference evidence="1" key="1">
    <citation type="submission" date="2022-08" db="UniProtKB">
        <authorList>
            <consortium name="EnsemblMetazoa"/>
        </authorList>
    </citation>
    <scope>IDENTIFICATION</scope>
    <source>
        <strain evidence="1">EBRO</strain>
    </source>
</reference>
<evidence type="ECO:0000313" key="1">
    <source>
        <dbReference type="EnsemblMetazoa" id="AATE018877-PA.1"/>
    </source>
</evidence>
<name>A0A182JIU7_ANOAO</name>
<accession>A0A182JIU7</accession>
<dbReference type="VEuPathDB" id="VectorBase:AATE018877"/>
<sequence length="606" mass="65367">MSPFDALNRSFYAAKKIEADVCEVVPQCMNASFDVGEILRNGLANDDEVLMEADITQEGTAGTELGLNTPPRQVPNPLNTPDVERENMATPGAVDHTPKSKLSMNTKVFIVSYTPSTPAKELRNNHCKAPPSAVQRTPLQSKNCSFSTPGKFDHLINVSMPDQNMHLIDLTTPTGKADIVRTTPKPKPRILSSFNLVTPSPKKISQTPTLAKNAPPSATKTLLKSALKNASSVSKGSASKAVVTPQRKKISSIKSISARGTPVKLAAQQVGQVCSDNSPNLACMPNLVNQSHDGNFIRKRRIIHSSAAVVDEIVKNGLTNDDELVMEADIMQDGTDCTELGLNTPARPVSDLLNTPDVALENMVKPVPGHNLINLMTPTEMCDTPSTKPKPKSHILFPRNHYSPKKDPQTPTFTKNAPHSATKTSAFKFKSALKKSSSVCKGSAAKPLVKPQRTKLSSIDTISARILVVSKRPGEEDFTVQQMNEVVSDDSTNLPFIAGIVTREDSTPEVPYLITHPTAVFNVEEVIKTPNRTTQVRSAKYSDVTPHESFVDGVSGQTAVEYIVEDSPKAYTNCTTSVVVNKLSFTPVQSTAVIAVCPSSPATEGD</sequence>
<dbReference type="EnsemblMetazoa" id="AATE018877-RA">
    <property type="protein sequence ID" value="AATE018877-PA.1"/>
    <property type="gene ID" value="AATE018877"/>
</dbReference>
<proteinExistence type="predicted"/>
<organism evidence="1">
    <name type="scientific">Anopheles atroparvus</name>
    <name type="common">European mosquito</name>
    <dbReference type="NCBI Taxonomy" id="41427"/>
    <lineage>
        <taxon>Eukaryota</taxon>
        <taxon>Metazoa</taxon>
        <taxon>Ecdysozoa</taxon>
        <taxon>Arthropoda</taxon>
        <taxon>Hexapoda</taxon>
        <taxon>Insecta</taxon>
        <taxon>Pterygota</taxon>
        <taxon>Neoptera</taxon>
        <taxon>Endopterygota</taxon>
        <taxon>Diptera</taxon>
        <taxon>Nematocera</taxon>
        <taxon>Culicoidea</taxon>
        <taxon>Culicidae</taxon>
        <taxon>Anophelinae</taxon>
        <taxon>Anopheles</taxon>
    </lineage>
</organism>